<feature type="compositionally biased region" description="Low complexity" evidence="2">
    <location>
        <begin position="1169"/>
        <end position="1187"/>
    </location>
</feature>
<name>A0A7X4YC99_9BACT</name>
<dbReference type="Gene3D" id="2.60.40.10">
    <property type="entry name" value="Immunoglobulins"/>
    <property type="match status" value="9"/>
</dbReference>
<accession>A0A7X4YC99</accession>
<feature type="domain" description="SbsA Ig-like" evidence="3">
    <location>
        <begin position="1467"/>
        <end position="1550"/>
    </location>
</feature>
<dbReference type="InterPro" id="IPR045351">
    <property type="entry name" value="DUF6531"/>
</dbReference>
<feature type="compositionally biased region" description="Polar residues" evidence="2">
    <location>
        <begin position="3347"/>
        <end position="3384"/>
    </location>
</feature>
<feature type="region of interest" description="Disordered" evidence="2">
    <location>
        <begin position="2570"/>
        <end position="2597"/>
    </location>
</feature>
<evidence type="ECO:0000259" key="3">
    <source>
        <dbReference type="Pfam" id="PF13205"/>
    </source>
</evidence>
<dbReference type="InterPro" id="IPR022385">
    <property type="entry name" value="Rhs_assc_core"/>
</dbReference>
<dbReference type="NCBIfam" id="TIGR01643">
    <property type="entry name" value="YD_repeat_2x"/>
    <property type="match status" value="3"/>
</dbReference>
<dbReference type="RefSeq" id="WP_161663007.1">
    <property type="nucleotide sequence ID" value="NZ_JAAAPK010000006.1"/>
</dbReference>
<dbReference type="PANTHER" id="PTHR32305:SF15">
    <property type="entry name" value="PROTEIN RHSA-RELATED"/>
    <property type="match status" value="1"/>
</dbReference>
<feature type="domain" description="DUF6531" evidence="4">
    <location>
        <begin position="2920"/>
        <end position="2972"/>
    </location>
</feature>
<dbReference type="EMBL" id="JAAAPK010000006">
    <property type="protein sequence ID" value="NBC42818.1"/>
    <property type="molecule type" value="Genomic_DNA"/>
</dbReference>
<evidence type="ECO:0000313" key="5">
    <source>
        <dbReference type="EMBL" id="NBC42818.1"/>
    </source>
</evidence>
<dbReference type="PANTHER" id="PTHR32305">
    <property type="match status" value="1"/>
</dbReference>
<dbReference type="PROSITE" id="PS51257">
    <property type="entry name" value="PROKAR_LIPOPROTEIN"/>
    <property type="match status" value="1"/>
</dbReference>
<dbReference type="Gene3D" id="3.90.930.1">
    <property type="match status" value="1"/>
</dbReference>
<evidence type="ECO:0000259" key="4">
    <source>
        <dbReference type="Pfam" id="PF20148"/>
    </source>
</evidence>
<comment type="caution">
    <text evidence="5">The sequence shown here is derived from an EMBL/GenBank/DDBJ whole genome shotgun (WGS) entry which is preliminary data.</text>
</comment>
<dbReference type="Pfam" id="PF09136">
    <property type="entry name" value="Glucodextran_B"/>
    <property type="match status" value="5"/>
</dbReference>
<dbReference type="Pfam" id="PF13205">
    <property type="entry name" value="Big_5"/>
    <property type="match status" value="1"/>
</dbReference>
<sequence length="5172" mass="547725">MSGRVRIQGLWGALLLAVVMACGKTPERPPEAPASKPSGAVASTRMRLTPAELAPACVGVIEEAVGPAWRGGTLPVQGGQQGTSSFTGTLNEPALVVVQNGDARGANEVATSEVTLNGTVLGGVSAGTPLAVFRVALQATNQLSASTTGGGSVRVSVASLGALPCSLADSGYVQAGPEPVSRSLEFAPDAAAGRVAVLVVDMVGTDADGTVRFNGVDMLAGLTGAQKRTFVSKVTLAATNQLELTVLGGPESSVRAAVFDADTLPSTLTMLEPEPGAFFTSSPVRVSGQFGADAKSVVINGMTAMLSGQSGYYLDLPLVEGTNAVTTVIADQCANVTRVCHPVALDSQAPVITLSGVTEGAITRGPVTLSYTATGLGPLTEAATVDGVPIANGASYSAEGPHEWLVTVTDPEGRVAKKRVRFRILTIGPVLEIIGVADGAYYPGPVVPTVTVHSEFLELTSFIRDSIFDWKSGDPIVGEGQHRLFLVAKDQAANYAVTDMYFTIDQTFPVVSIAGVEEGSVHDVPVEVTFSATDAHLVVGSVVGRLDGVEFTNGSTVAGEGQHTLEVEATDRAGNRTVAQRHFTLDLNPPVITLGGLPQTSPVSTTVTPTFTVADVNLKSVTATLKGVPFESGTEVTEDGSYLLEVKAEDFSGRQSSVVASFSIDRTAPVIAVTGVTPGAHYKAPVQVGFTATDAYPQSLTAKLNGADFTSGTQVSEAGEYSLVVTAVDQLNHTSTSTVLFVLDFTPPVLLLTGLPAQPLTNQQVTPGWTLTEAHPDRVEAKLDGVVFEAGTTLSASKDYTLVVSAWDRAGNTDSKTAQFTIDRVAPVITVTGVADGQHRNTPATISWTVEDAHPGTATAKLDGADFTSGTTVSAGGSHTLVITAVDQAGNSAEAQRTFTIDTAPPVPTIQSPQNGLVTREAQVEVAVSVTEPGQVSRIEVGGVELVKGTDNVWRHAVPLNEGTNVLTVSVLDAAGNASTASVTVVRDSTAPQLVVTSPSSNARIGALSVKVRGTAKDATPVVLTLNGTAVPLTADGAFEVTQSLTQGANTLLLRLTDAADNLTEQTLQLRANATLPTLSLTAPVDGLVTEQTSVTVRGTASAADSTDTVTVVVAGALAATLPDHSFQRTVQLSPGTQTLTVVAMDSYGLRTESTVNVTRNVTLPDGGIADAGTGTGSDAGTTVDAGSPLDGGSGSDAGTSVDAGSGAAAPVLALESPTQGAVLGGVSVAVAGQVQGGTLPLQVKVNGVSAAVSARSFTLALALPEGDHTLAVQVTDAEGRSASTTRTVAVDRTKPTLTITDPATSPATVNESPYVVKGTVGDTHLAGVTVKGQPATVLGGAFSVPVALAQGQTVVEVVAVDQAGNTERKNLTLIVDHAPPLVTVLSPVSGSESPQAVVHVRAKVEAFAALSEVRIGTGLAAEESTGVYGADLPLSLGENTLKVQATDVNGLIGRASVVVRYRNPATEPLVVTGVQPSAGASDVKTDALISVSFNKAATLASVRQGFKVKAQGKNLEGGYSLAPGGQTATFIANAPLPEGELLQVEVKGIQAEVGPEQGAAFYSQLTVRRPLTRVRGSVMDDAFEPLSGVRVILEGTSETTRTSADGNWSFITSASGPRVVRYEGGTTAEGRPLPTVRRMLTITPEVETVDAPLALTAVDTASATRVDTTQALHVDFAQKHGALAIDGDPGSLLFEDGKTEGQLTATRLQPVSLPVRLENNATPTAVWQVGPAGVRVQKPILLQFPNVTGLPVGRYVLVLAHEPRTHVLARAGLAVVKDSATIQTEEPLSLRSVELVGYMALTEQQDTIVREALARSGGQGSATPDAGMEGSLPPGMLQTPEAPWWKRALNQVVGEAHAQLAYAFLPVLDEYLQQLIPGLISGKVRAPQDQQLTVQLSDELTGFISIPRQVTFPYAMPVSLRASRISDGSGAERVDAFISAKTEGGVDIAPPAGETWSVSDQRSDSQELTLAGNVELVRGGVTVITLGARMGTELRTVTLTVQAVPVADAGAQTFQLIVARDDQATSNGQELQSVVRFPDVRVTVTGPGPAMSGVTGKTGEYGIPVMVPGGSAMGIACADIPLGPRPLLGHDPETGAAVVQSMVSASYPACSPTFTANIGQLTRADILVDARLLHGALYFVDREGRSLRHDCGEGATSEYDAQKGGFASIADVDIPRTEVHFFRADDLERPIAQFTVGVPDTECEAQQPGKRVAQGRYARVRMGPTTPFKRVIRERCRELNPAIDQDQSAPTPTTLNDEDRAFYETECRDNRTNFLRLTAGEPLVVVAVNHATGHTGMTRIQVPAISKLQLDANGRCSLDDQLGGPLKVKDFGQDALVSRCSVASLGIAAPVYLYPPEIDVRVWRSAEADGIRQDAPPTLVRTGGAATTRDTYVHLDTHWRVRTLAPAEWRLPNGGVRESPVDLGLPADRVDGGISECRVPGADGGTEPCRPDYLRDEGVSGRLLETCSAYGPGMASQLTKAVACFREGDLEDVPAGVPPLAGRVVRVTGSAVEEPAVAQFGVVPGRGSAALQAAMRIVTPSGQRVTLGSLPKANYYLHVVGHEVFPRDQDGDGVLRPQERNAPPPDFSEATEAHPAGLPKRALGVKNVYSSLDPDGFKVLRYDPAREHEFRVMELTQPEVVAQGSLDSRVLDGESAEADSDDLAYQFFAGLMQPAPGRANTPTGDYVVRFGSDEFGVECEVNVTFNSITGNCDNEFIDDVLSANDLLYVELYLSGNADNVLYRFNLMGMAPRVDLLKAGSAFTARRSVETGTGGRSVTDRSISLPASAHFALDPAVIHSGRVKVCTSEDCGTGDLVNQVDVQLQLNGTYAVSPLDGGSAEDPLEQSPLFGLNGARLFQQPIPAHLVSMPGSGVEPKRFFLVQEVSQPEPRRLVRTLGRPRGTFEGLNARAPGQLTVKGINVADGHLSFEHEDFAVPQLAEAVRFARSYNNQSSLVSTTGVGWTNNYDGLVQEERLGRYSVVIAGQAYDFPVCANVVRETRMAQGCVTDRSHGMQLDMKEKAGQTVVVVTTAEGFVYEFGTRAKGFSLEERRRWMLDRVHDGHGRGDEDEGWTRLTYEPGSNLVSMVERTPGRLQLAMTYEAINTGDDTVAYRLRNMARNQGFALLKTVEVRLKAGEQVLHHLELTHDKRGNLLSVSRTSALPATQVWEYDYAPLPTGLSGHALWSASNEVTSARLKQSPPEGGTPVIQWQSAYGREAQHAVYAHVDEREVVTSVVGTGMPSPGWRIVAANESTRTIKRPDGVDVSLNLNDYGNTKATQVPGLAPSSVAWGSEARGGPVQMNSSMTPMGREVSNTINDRLQLDGVTLRDAPTSIANVPGASGRPLWSVTSRQSETGRVTGVSVSTGNGPVSVSRPLSASGDSEGVTVTNADADIVFTAQQFPDPDGVVQGGQDASGNTLTFSGHETQPLGLPRFVDVTRTLQSTGGRASYQVEYDYDALGNRTLEWNHTTGARVELTYDSVGRLQSRTVAGNPAQVWTYSYVLTNDGMKVTKTLALGRWGRSQSNTTEYQQGLKRAERFTYGLNAQVGAVVYDDYQGTRLQSFQDARGYRHTLTYDSAGRLTGETVGGKSLYTNVPDDDGNLIEVTNSDGLKTRIGYDALGRPVSWAYETKGSGEPCNEQCRFSDVETVVLDAEGSVVKRTFGTLAKKHVLESGTDAMGREVSVQSNAQSHGGVHAETAYDAAGRVVHRTDFETGLDETYAYDDVLGRLTRYVRTVQSAEGVRTLTETRAYTDNPAGTSLVLVTHTLSGEAATETPTRQELRTYSVDAQGRILSITETVDGQPAVHVREYDALGRLYASVDPLGRRMTREYDAAGNLVSETQPGNITTTFTHDAEGNVQTQTGPLENESWGMTYDALGRMQTRTLNGQPPQSPWTWTYAYPGDGLETETDPEGTVVARTRNARGLVEHEVWTGVTSGERSVRTRYDGPWMKWRTTIEGDSAHVIKRDSVTAIDDRGRTRLETESWSSPGYSYAYTTTTGWADRTVTSAETWTMNDLALGVRTVTAQVDSLGNVVRRVQSGAEDQWEYYADGKPMRSRAYGFAPDELTQWTYDTSGRVKTQRFGSEETAFTYYADGQLHSETTPDLRVKTLTYNDRGLPETESLGRGTDVSRTRYVAYDNAGHATVIRQADGTPDAVDWQYLYGSRDELLEVTPPGLGTFKYTYDALARLKTITPPAGSVTPEVTYGYDFMGREVSRKRGTATWITNWANGNPEVQNELNERVARVLDGRGRVVHEEFKAGRPTADASGAMRTFTDLDTVDYVYNGRNQLRKVTERRGANTTVRSLSYDGQDRLETINSGNADTITYHYHNSGVMDWVQSPAGTVNYDVGPLQRLSKVTLAEGTQLDVEWEAGGRRVKAVGNDALQHSYCYDNRGRIASVTHDIATEARNARRENCDSAPSSLINSPHLRYRYTYDNRGNRLSELVERAQAGTPGGAETTEYGYDLADRLMGVRYPEGQSVLYALHNDGSRKAEKRVSGYAGGLSLSESAFNAVSQPQEHVAYGYDALGGLQKTTNGLAAHAVIAAYQTDLAGRLVSEQRGSLNKLFHFDAAERLVKVEQTDGSQQWSATYQYDYAGLRRSRTVNGATTNYLWSGRTLVEEHLPDSTQLLYQFGAGLTLAVGSERILQDGLGSAVARISPGSPATHHRYDAWGNYRDGNRPTSTQASLGYTGHAYDAELGLTYAQQRWLDTSTGRFLSEDPVGPEAYLAASQGQNPWLYAHGNPTRYTDPDGRWVNLAVGVGVGAIGGCAFGYLGDNDGEGLDACLKGAAVGAATGLVAGATLGASMWATGAMGIGTTATGATGSVLVSGTLAGALGGATGGAGSVLVNGGSVEEAVAYAGISALSGAVGGAVGVWAGKSTDYIFGRTGTHLIDEAVSGAFGGVLGDAAGQVVMVSLDPKSKFSVAQLVFAGAVGGGFGAASGFERDFGNFIGGTIDEGLQNAVREIGGIAPRAPRDAYEPLYPSDVQSASVAGESGFWGVEPQQEALFDLIEKIRNRMKDPSYIPSKKDKKVVVVAARELMTGRVRASRSAGKKGVPNLEPELDEAVAHTQSLVEQEQIIDLGRGSFVTCAEPACANPLLTPVDVGGQTVTPRIRNLRFTEAYEITYMGPGMEPRIAIKAVCAYCSTTFGRAVFPDGARFQPTAPWGAGDSQ</sequence>
<dbReference type="Pfam" id="PF05593">
    <property type="entry name" value="RHS_repeat"/>
    <property type="match status" value="2"/>
</dbReference>
<evidence type="ECO:0000256" key="1">
    <source>
        <dbReference type="ARBA" id="ARBA00022729"/>
    </source>
</evidence>
<gene>
    <name evidence="5" type="ORF">GTZ93_23740</name>
</gene>
<dbReference type="InterPro" id="IPR050708">
    <property type="entry name" value="T6SS_VgrG/RHS"/>
</dbReference>
<dbReference type="InterPro" id="IPR006530">
    <property type="entry name" value="YD"/>
</dbReference>
<evidence type="ECO:0000256" key="2">
    <source>
        <dbReference type="SAM" id="MobiDB-lite"/>
    </source>
</evidence>
<feature type="region of interest" description="Disordered" evidence="2">
    <location>
        <begin position="1169"/>
        <end position="1205"/>
    </location>
</feature>
<dbReference type="InterPro" id="IPR031325">
    <property type="entry name" value="RHS_repeat"/>
</dbReference>
<protein>
    <submittedName>
        <fullName evidence="5">Uncharacterized protein</fullName>
    </submittedName>
</protein>
<dbReference type="SUPFAM" id="SSF49464">
    <property type="entry name" value="Carboxypeptidase regulatory domain-like"/>
    <property type="match status" value="1"/>
</dbReference>
<evidence type="ECO:0000313" key="6">
    <source>
        <dbReference type="Proteomes" id="UP000537825"/>
    </source>
</evidence>
<organism evidence="5 6">
    <name type="scientific">Corallococcus exiguus</name>
    <dbReference type="NCBI Taxonomy" id="83462"/>
    <lineage>
        <taxon>Bacteria</taxon>
        <taxon>Pseudomonadati</taxon>
        <taxon>Myxococcota</taxon>
        <taxon>Myxococcia</taxon>
        <taxon>Myxococcales</taxon>
        <taxon>Cystobacterineae</taxon>
        <taxon>Myxococcaceae</taxon>
        <taxon>Corallococcus</taxon>
    </lineage>
</organism>
<dbReference type="Proteomes" id="UP000537825">
    <property type="component" value="Unassembled WGS sequence"/>
</dbReference>
<dbReference type="InterPro" id="IPR008969">
    <property type="entry name" value="CarboxyPept-like_regulatory"/>
</dbReference>
<reference evidence="5 6" key="1">
    <citation type="submission" date="2020-01" db="EMBL/GenBank/DDBJ databases">
        <title>The draft genome sequence of Corallococcus exiguus DSM 14696.</title>
        <authorList>
            <person name="Zhang X."/>
            <person name="Zhu H."/>
        </authorList>
    </citation>
    <scope>NUCLEOTIDE SEQUENCE [LARGE SCALE GENOMIC DNA]</scope>
    <source>
        <strain evidence="5 6">DSM 14696</strain>
    </source>
</reference>
<dbReference type="Gene3D" id="2.180.10.10">
    <property type="entry name" value="RHS repeat-associated core"/>
    <property type="match status" value="3"/>
</dbReference>
<keyword evidence="1" id="KW-0732">Signal</keyword>
<proteinExistence type="predicted"/>
<dbReference type="Pfam" id="PF20148">
    <property type="entry name" value="DUF6531"/>
    <property type="match status" value="1"/>
</dbReference>
<dbReference type="InterPro" id="IPR032812">
    <property type="entry name" value="SbsA_Ig"/>
</dbReference>
<keyword evidence="6" id="KW-1185">Reference proteome</keyword>
<dbReference type="InterPro" id="IPR013783">
    <property type="entry name" value="Ig-like_fold"/>
</dbReference>
<feature type="region of interest" description="Disordered" evidence="2">
    <location>
        <begin position="3345"/>
        <end position="3384"/>
    </location>
</feature>
<dbReference type="NCBIfam" id="TIGR03696">
    <property type="entry name" value="Rhs_assc_core"/>
    <property type="match status" value="1"/>
</dbReference>